<dbReference type="GO" id="GO:0003677">
    <property type="term" value="F:DNA binding"/>
    <property type="evidence" value="ECO:0007669"/>
    <property type="project" value="UniProtKB-KW"/>
</dbReference>
<evidence type="ECO:0000256" key="3">
    <source>
        <dbReference type="ARBA" id="ARBA00023125"/>
    </source>
</evidence>
<organism evidence="6 7">
    <name type="scientific">Acinetobacter haemolyticus</name>
    <dbReference type="NCBI Taxonomy" id="29430"/>
    <lineage>
        <taxon>Bacteria</taxon>
        <taxon>Pseudomonadati</taxon>
        <taxon>Pseudomonadota</taxon>
        <taxon>Gammaproteobacteria</taxon>
        <taxon>Moraxellales</taxon>
        <taxon>Moraxellaceae</taxon>
        <taxon>Acinetobacter</taxon>
    </lineage>
</organism>
<comment type="similarity">
    <text evidence="1">Belongs to the 'phage' integrase family.</text>
</comment>
<evidence type="ECO:0000259" key="5">
    <source>
        <dbReference type="PROSITE" id="PS51898"/>
    </source>
</evidence>
<reference evidence="6 7" key="1">
    <citation type="submission" date="2019-03" db="EMBL/GenBank/DDBJ databases">
        <title>Complete genome sequence of two outbreak-associated Acinetobacter haemolyticus strains.</title>
        <authorList>
            <person name="Bai L."/>
            <person name="Zhang S.-C."/>
            <person name="Deng Y."/>
            <person name="Song C.-C."/>
            <person name="Kang G.-B."/>
            <person name="Dong Y."/>
            <person name="Wang Y."/>
            <person name="Gao F."/>
            <person name="Huang H."/>
        </authorList>
    </citation>
    <scope>NUCLEOTIDE SEQUENCE [LARGE SCALE GENOMIC DNA]</scope>
    <source>
        <strain evidence="6 7">TJR01</strain>
    </source>
</reference>
<sequence length="414" mass="47607">MKRTDYIKKPMKDPVLSSLEPEAKEYRINDGDNLHFVVNPKGNKRWELRYKRPSDLKWTWLGLGAYPEVGSKLARQKATEARKLVANGIDPKEQRDQERLELLNSDQFSFKSLAVEYCNSKTWTDGTRTRNEGALNNHVYPIIGNRDYRKVTKKEWLDLIQQIQKKPHPTTGKPIIEMGNRVRGLCKDIYDLAEVTMRIDHNPLSGLEKFITKHPKQNMKHVKIDELPKLLVDIRSYTSRVTSIGLQLLSMLACRPTELREAVWSEFNLDKGIWIIPPERMKKRIEHTIPLPTQAVTLLYELKSYSGNSAYLFKSRSNSSRPVSNNTFNKALKGMGYQGKQTPHGFRHIFSTELRELSFARDHVEAALAHKIGGVEGIYNKAIYVEPRKEMMQKWANHLDTLVSSLVDGKPVAA</sequence>
<dbReference type="CDD" id="cd00801">
    <property type="entry name" value="INT_P4_C"/>
    <property type="match status" value="1"/>
</dbReference>
<dbReference type="InterPro" id="IPR010998">
    <property type="entry name" value="Integrase_recombinase_N"/>
</dbReference>
<keyword evidence="4" id="KW-0233">DNA recombination</keyword>
<dbReference type="Pfam" id="PF13356">
    <property type="entry name" value="Arm-DNA-bind_3"/>
    <property type="match status" value="1"/>
</dbReference>
<keyword evidence="2" id="KW-0229">DNA integration</keyword>
<feature type="domain" description="Tyr recombinase" evidence="5">
    <location>
        <begin position="217"/>
        <end position="392"/>
    </location>
</feature>
<gene>
    <name evidence="6" type="ORF">AHTJR_11210</name>
</gene>
<dbReference type="RefSeq" id="WP_134252724.1">
    <property type="nucleotide sequence ID" value="NZ_CP038009.1"/>
</dbReference>
<dbReference type="InterPro" id="IPR038488">
    <property type="entry name" value="Integrase_DNA-bd_sf"/>
</dbReference>
<evidence type="ECO:0000256" key="2">
    <source>
        <dbReference type="ARBA" id="ARBA00022908"/>
    </source>
</evidence>
<keyword evidence="3" id="KW-0238">DNA-binding</keyword>
<evidence type="ECO:0000256" key="1">
    <source>
        <dbReference type="ARBA" id="ARBA00008857"/>
    </source>
</evidence>
<dbReference type="InterPro" id="IPR002104">
    <property type="entry name" value="Integrase_catalytic"/>
</dbReference>
<proteinExistence type="inferred from homology"/>
<dbReference type="SUPFAM" id="SSF56349">
    <property type="entry name" value="DNA breaking-rejoining enzymes"/>
    <property type="match status" value="1"/>
</dbReference>
<evidence type="ECO:0000256" key="4">
    <source>
        <dbReference type="ARBA" id="ARBA00023172"/>
    </source>
</evidence>
<dbReference type="GO" id="GO:0015074">
    <property type="term" value="P:DNA integration"/>
    <property type="evidence" value="ECO:0007669"/>
    <property type="project" value="UniProtKB-KW"/>
</dbReference>
<evidence type="ECO:0000313" key="6">
    <source>
        <dbReference type="EMBL" id="QBQ16806.1"/>
    </source>
</evidence>
<dbReference type="EMBL" id="CP038009">
    <property type="protein sequence ID" value="QBQ16806.1"/>
    <property type="molecule type" value="Genomic_DNA"/>
</dbReference>
<dbReference type="InterPro" id="IPR025166">
    <property type="entry name" value="Integrase_DNA_bind_dom"/>
</dbReference>
<dbReference type="InterPro" id="IPR050808">
    <property type="entry name" value="Phage_Integrase"/>
</dbReference>
<dbReference type="InterPro" id="IPR013762">
    <property type="entry name" value="Integrase-like_cat_sf"/>
</dbReference>
<dbReference type="Pfam" id="PF22022">
    <property type="entry name" value="Phage_int_M"/>
    <property type="match status" value="1"/>
</dbReference>
<dbReference type="Gene3D" id="3.30.160.390">
    <property type="entry name" value="Integrase, DNA-binding domain"/>
    <property type="match status" value="1"/>
</dbReference>
<dbReference type="PANTHER" id="PTHR30629">
    <property type="entry name" value="PROPHAGE INTEGRASE"/>
    <property type="match status" value="1"/>
</dbReference>
<dbReference type="GO" id="GO:0006310">
    <property type="term" value="P:DNA recombination"/>
    <property type="evidence" value="ECO:0007669"/>
    <property type="project" value="UniProtKB-KW"/>
</dbReference>
<dbReference type="Pfam" id="PF00589">
    <property type="entry name" value="Phage_integrase"/>
    <property type="match status" value="1"/>
</dbReference>
<dbReference type="Gene3D" id="1.10.150.130">
    <property type="match status" value="1"/>
</dbReference>
<name>A0A4P7B813_ACIHA</name>
<accession>A0A4P7B813</accession>
<dbReference type="Gene3D" id="1.10.443.10">
    <property type="entry name" value="Intergrase catalytic core"/>
    <property type="match status" value="1"/>
</dbReference>
<evidence type="ECO:0000313" key="7">
    <source>
        <dbReference type="Proteomes" id="UP000294395"/>
    </source>
</evidence>
<dbReference type="PANTHER" id="PTHR30629:SF2">
    <property type="entry name" value="PROPHAGE INTEGRASE INTS-RELATED"/>
    <property type="match status" value="1"/>
</dbReference>
<protein>
    <submittedName>
        <fullName evidence="6">DUF4102 domain-containing protein</fullName>
    </submittedName>
</protein>
<dbReference type="Proteomes" id="UP000294395">
    <property type="component" value="Chromosome"/>
</dbReference>
<dbReference type="InterPro" id="IPR011010">
    <property type="entry name" value="DNA_brk_join_enz"/>
</dbReference>
<dbReference type="AlphaFoldDB" id="A0A4P7B813"/>
<dbReference type="InterPro" id="IPR053876">
    <property type="entry name" value="Phage_int_M"/>
</dbReference>
<dbReference type="PROSITE" id="PS51898">
    <property type="entry name" value="TYR_RECOMBINASE"/>
    <property type="match status" value="1"/>
</dbReference>